<feature type="domain" description="Glycosyl-hydrolase family 116 catalytic region" evidence="1">
    <location>
        <begin position="460"/>
        <end position="766"/>
    </location>
</feature>
<dbReference type="Proteomes" id="UP000245412">
    <property type="component" value="Unassembled WGS sequence"/>
</dbReference>
<keyword evidence="4" id="KW-1185">Reference proteome</keyword>
<name>A0AB73T0P8_9FIRM</name>
<evidence type="ECO:0000313" key="3">
    <source>
        <dbReference type="EMBL" id="PWJ73507.1"/>
    </source>
</evidence>
<dbReference type="Gene3D" id="1.50.10.10">
    <property type="match status" value="1"/>
</dbReference>
<sequence>MKTYKGNKTKLISFPLGGIGTGSIGLAGNGSLVDWEIFNRPFKGSVNGFTNICVRAEENGSVRDVRVLQGDYIGSAIGGETVNIERGNGGFGYGFGPYRGLMAGVPHFKDTEFAGEFPFAEMDFRDEYFPGHVKLRAFNPFIPQNDRDSSLPAAFFEIEFENTTDKVLDYTAYFSVNNLLPFGTTRNRFREEGKLKSVEMTSDTAKKDDLLFGNFCLATDAGEVSCQEYWYRAQWFDSLQTFWDDIHRPGPLKNRHYSEDDRERSAKARLDGEDMATLAAHLKLEGGQSGAVRFVFSWYFPNCCNYWNPSEVREEQRQWKNYYASMFENAYECSRYSLENWKRLYGQTKLFKDTLYKTSLPDYCLEAVSANMSILKTATCLRLEDGSFYGFEGCSPDSGCCEGSCSHVWNYAYALPFLFPKLERSMRDLEYKYSQREDGSVSFRLMLPLGRSRYDFRACVDGQMGGVIKVYRDFRLCGDIKWLEGKWEAVKKSLEFAWAPSNEDKWDADMDGVMEGRQHHTLDMEMFGPSSWLNGFYQAALKAGSRIAHILGHEEEAQLYEELFKKGMAWSDTHLFNGEYYQQQVDLKDKSILEKYNEGKPLVGKDSVDAYWNQESEEIKYQIANGSSVDQVIGQWHANLCGLGDVFDRRQVKQALGAVYKYNFKKSARNEFNAARIYCMNDEGGVRVCAWPGNKRQPAIPMTYSNEVMCGMEYQAASHMIQEGLLEEGFEIVRAVRERFDGEKRNPWNEFECGSNYARSMASFALIPSISGFTYDMYGKTIGFDPKQPGEEFTSFWSVDSAWGIFEKTAEGCSIQVLWGGLKLKKMILPFLEKESISAGRYQDGRKGLEDIPVCLEAGGVCSFDGELVLEERDRLVIQNSYNI</sequence>
<dbReference type="InterPro" id="IPR012341">
    <property type="entry name" value="6hp_glycosidase-like_sf"/>
</dbReference>
<dbReference type="AlphaFoldDB" id="A0AB73T0P8"/>
<dbReference type="GO" id="GO:0004553">
    <property type="term" value="F:hydrolase activity, hydrolyzing O-glycosyl compounds"/>
    <property type="evidence" value="ECO:0007669"/>
    <property type="project" value="InterPro"/>
</dbReference>
<dbReference type="Pfam" id="PF12215">
    <property type="entry name" value="Glyco_hydr_116N"/>
    <property type="match status" value="1"/>
</dbReference>
<proteinExistence type="predicted"/>
<evidence type="ECO:0000259" key="1">
    <source>
        <dbReference type="Pfam" id="PF04685"/>
    </source>
</evidence>
<reference evidence="3 4" key="1">
    <citation type="submission" date="2018-05" db="EMBL/GenBank/DDBJ databases">
        <authorList>
            <person name="Goeker M."/>
            <person name="Huntemann M."/>
            <person name="Clum A."/>
            <person name="Pillay M."/>
            <person name="Palaniappan K."/>
            <person name="Varghese N."/>
            <person name="Mikhailova N."/>
            <person name="Stamatis D."/>
            <person name="Reddy T."/>
            <person name="Daum C."/>
            <person name="Shapiro N."/>
            <person name="Ivanova N."/>
            <person name="Kyrpides N."/>
            <person name="Woyke T."/>
        </authorList>
    </citation>
    <scope>NUCLEOTIDE SEQUENCE [LARGE SCALE GENOMIC DNA]</scope>
    <source>
        <strain evidence="3 4">DSM 26524</strain>
    </source>
</reference>
<accession>A0AB73T0P8</accession>
<comment type="caution">
    <text evidence="3">The sequence shown here is derived from an EMBL/GenBank/DDBJ whole genome shotgun (WGS) entry which is preliminary data.</text>
</comment>
<evidence type="ECO:0000313" key="4">
    <source>
        <dbReference type="Proteomes" id="UP000245412"/>
    </source>
</evidence>
<evidence type="ECO:0000259" key="2">
    <source>
        <dbReference type="Pfam" id="PF12215"/>
    </source>
</evidence>
<dbReference type="InterPro" id="IPR052566">
    <property type="entry name" value="Non-lysos_glucosylceramidase"/>
</dbReference>
<dbReference type="InterPro" id="IPR008928">
    <property type="entry name" value="6-hairpin_glycosidase_sf"/>
</dbReference>
<organism evidence="3 4">
    <name type="scientific">Murimonas intestini</name>
    <dbReference type="NCBI Taxonomy" id="1337051"/>
    <lineage>
        <taxon>Bacteria</taxon>
        <taxon>Bacillati</taxon>
        <taxon>Bacillota</taxon>
        <taxon>Clostridia</taxon>
        <taxon>Lachnospirales</taxon>
        <taxon>Lachnospiraceae</taxon>
        <taxon>Murimonas</taxon>
    </lineage>
</organism>
<dbReference type="SUPFAM" id="SSF48208">
    <property type="entry name" value="Six-hairpin glycosidases"/>
    <property type="match status" value="1"/>
</dbReference>
<dbReference type="EMBL" id="QGGY01000012">
    <property type="protein sequence ID" value="PWJ73507.1"/>
    <property type="molecule type" value="Genomic_DNA"/>
</dbReference>
<gene>
    <name evidence="3" type="ORF">C7383_11282</name>
</gene>
<protein>
    <submittedName>
        <fullName evidence="3">Uncharacterized protein (DUF608 family)</fullName>
    </submittedName>
</protein>
<dbReference type="Pfam" id="PF04685">
    <property type="entry name" value="DUF608"/>
    <property type="match status" value="1"/>
</dbReference>
<dbReference type="PANTHER" id="PTHR12654">
    <property type="entry name" value="BILE ACID BETA-GLUCOSIDASE-RELATED"/>
    <property type="match status" value="1"/>
</dbReference>
<dbReference type="GO" id="GO:0005975">
    <property type="term" value="P:carbohydrate metabolic process"/>
    <property type="evidence" value="ECO:0007669"/>
    <property type="project" value="InterPro"/>
</dbReference>
<dbReference type="InterPro" id="IPR024462">
    <property type="entry name" value="GH116_N"/>
</dbReference>
<dbReference type="PANTHER" id="PTHR12654:SF0">
    <property type="entry name" value="NON-LYSOSOMAL GLUCOSYLCERAMIDASE"/>
    <property type="match status" value="1"/>
</dbReference>
<feature type="domain" description="Glycosyl-hydrolase family 116 N-terminal" evidence="2">
    <location>
        <begin position="14"/>
        <end position="344"/>
    </location>
</feature>
<dbReference type="InterPro" id="IPR006775">
    <property type="entry name" value="GH116_catalytic"/>
</dbReference>
<dbReference type="RefSeq" id="WP_257497533.1">
    <property type="nucleotide sequence ID" value="NZ_JANKBI010000013.1"/>
</dbReference>